<evidence type="ECO:0000256" key="1">
    <source>
        <dbReference type="ARBA" id="ARBA00022448"/>
    </source>
</evidence>
<dbReference type="OrthoDB" id="272977at2759"/>
<keyword evidence="9" id="KW-1185">Reference proteome</keyword>
<feature type="compositionally biased region" description="Low complexity" evidence="5">
    <location>
        <begin position="84"/>
        <end position="102"/>
    </location>
</feature>
<gene>
    <name evidence="8" type="ORF">PV10_05692</name>
</gene>
<evidence type="ECO:0000313" key="8">
    <source>
        <dbReference type="EMBL" id="KIV91116.1"/>
    </source>
</evidence>
<keyword evidence="3 4" id="KW-0653">Protein transport</keyword>
<keyword evidence="2 4" id="KW-0268">Exocytosis</keyword>
<sequence length="1312" mass="144875">MSSNNPYAVNGYGGSRSNNANPYATSTSNNPNPYGTSTSNANPYATSTSNNANPYASSNASSTTNPYVATNTSNTVPSGRYDDSYLSSQANASSASINSVGSQDRRAKANPYEQRDRESPGPGSLPSGRNGSGGGSASGGYGGLARPRFADNAAPQRNDYDYGANRGSQETDRRQQRPPTRERDRSYNEPQSRDPRDPRSAMPPPPSAPSKSSISSLNQQSSINGTGAQKYPPPAPENINRLYSPRRPPKSMDQILRHIQTDWKDMEGDDCVPVKIALKLMDPSSLGLADREGDFADTHVDLQRSLKTVVNEHYTDFNSAVGTYHKIQNAIRESQSRVRQLKTGMMNVKGGMLTTRPELRTLAEQSGELDDMLVMLSNIEALKMIPSKLEEKISEKKFLGAVDLLMESLKGVTKSELDGIGAITDLRSYFTNQESTLLDILVEELHDHLYLRSPYCKDRWKGKKANGDDRDPRDNLLGVGVNAWDRPFNHYLTSADTTAPMLEDASKNPEADTFYYIHMILESIHKLGQLGEAVSRIEQRMPMELYKVVEKTNHDIDAKYPSHLRGQLNKGNKKVISLQVDESRNQVLSDFLWTIYSKFEAMAESHRVLHEVIAGIVLREKMSKPEKYTAGFKELWKLYQMEMRSLLHDYLATNGDMTLRTTMTTTSSTDIFSRSQRDKGKKMFRISEMDQKSDAMKLQEDELNDILKSSVPGLVSKSRARNGTDLLSDRHGQDSSAAGHKLLVEPGVFNITVLLTPSLTFLQRLKDVVPPTSNIPMSTLTSFLDDFLINVFHPQLEEAVTELCAQCMIDLDAFSQDIQWSKHSPHPIFKGTVAFLGLVRSFSALLSTVPQDQIFTQLIISQIVTYYDKCYGYYKSLVSRVSSANGNSNVTTLSLKAAASWAESGEVREAAVEILDQSFGQGPLLPDTVAREVQALLSASKQTPLSSYDIISDSKTVHQLSLLYNSMQWLASALSQLRHVEATSSSGHTRTSSQTRNPRRWTLVTSLRSPNKGSSLPGALARVFLPLTSETAIPFDNTIASIRTLAQTTLLTLHIDVRCGVMNQLTRTLRGPDVTSPTSPSADNRDSSLLPAIDSGLYPYVLASPPSSASPLVLELNNNLITFDSDIAAHLGIKEQHFILFGLAKLIDRFLVIGADMIGVMNTNGAERIRIDATVIQQNLRAILASTKLKQESISDKITDNAATDESAGLGIVTNSGQSKENDRTQDPDSSVLTSSSQYFDLFLGGADSILQYVQDTKAQGKPVNYTYDELRTLVELCFSARLRGEDREEGLKARKRQQEVLLELGEKMWDS</sequence>
<evidence type="ECO:0000256" key="3">
    <source>
        <dbReference type="ARBA" id="ARBA00022927"/>
    </source>
</evidence>
<dbReference type="RefSeq" id="XP_016222690.1">
    <property type="nucleotide sequence ID" value="XM_016370397.1"/>
</dbReference>
<dbReference type="InterPro" id="IPR007191">
    <property type="entry name" value="Sec8_exocyst_N"/>
</dbReference>
<dbReference type="PANTHER" id="PTHR14146:SF0">
    <property type="entry name" value="EXOCYST COMPLEX COMPONENT 4"/>
    <property type="match status" value="1"/>
</dbReference>
<proteinExistence type="inferred from homology"/>
<feature type="compositionally biased region" description="Basic and acidic residues" evidence="5">
    <location>
        <begin position="103"/>
        <end position="119"/>
    </location>
</feature>
<evidence type="ECO:0000256" key="4">
    <source>
        <dbReference type="RuleBase" id="RU367079"/>
    </source>
</evidence>
<dbReference type="InterPro" id="IPR048630">
    <property type="entry name" value="Sec8_M"/>
</dbReference>
<feature type="region of interest" description="Disordered" evidence="5">
    <location>
        <begin position="981"/>
        <end position="1000"/>
    </location>
</feature>
<dbReference type="Pfam" id="PF04048">
    <property type="entry name" value="Sec8_N"/>
    <property type="match status" value="1"/>
</dbReference>
<feature type="compositionally biased region" description="Basic and acidic residues" evidence="5">
    <location>
        <begin position="169"/>
        <end position="199"/>
    </location>
</feature>
<evidence type="ECO:0000259" key="6">
    <source>
        <dbReference type="Pfam" id="PF04048"/>
    </source>
</evidence>
<feature type="compositionally biased region" description="Polar residues" evidence="5">
    <location>
        <begin position="68"/>
        <end position="77"/>
    </location>
</feature>
<feature type="compositionally biased region" description="Low complexity" evidence="5">
    <location>
        <begin position="120"/>
        <end position="129"/>
    </location>
</feature>
<keyword evidence="1 4" id="KW-0813">Transport</keyword>
<dbReference type="GO" id="GO:0006893">
    <property type="term" value="P:Golgi to plasma membrane transport"/>
    <property type="evidence" value="ECO:0007669"/>
    <property type="project" value="TreeGrafter"/>
</dbReference>
<dbReference type="HOGENOM" id="CLU_004025_0_0_1"/>
<accession>A0A0D1XSK0</accession>
<feature type="compositionally biased region" description="Polar residues" evidence="5">
    <location>
        <begin position="982"/>
        <end position="996"/>
    </location>
</feature>
<dbReference type="OMA" id="HMEVRCR"/>
<feature type="compositionally biased region" description="Gly residues" evidence="5">
    <location>
        <begin position="130"/>
        <end position="143"/>
    </location>
</feature>
<dbReference type="STRING" id="212818.A0A0D1XSK0"/>
<dbReference type="Pfam" id="PF20652">
    <property type="entry name" value="Sec8_C"/>
    <property type="match status" value="1"/>
</dbReference>
<comment type="similarity">
    <text evidence="4">Belongs to the SEC8 family.</text>
</comment>
<evidence type="ECO:0000313" key="9">
    <source>
        <dbReference type="Proteomes" id="UP000054302"/>
    </source>
</evidence>
<feature type="compositionally biased region" description="Polar residues" evidence="5">
    <location>
        <begin position="15"/>
        <end position="44"/>
    </location>
</feature>
<dbReference type="EMBL" id="KN847523">
    <property type="protein sequence ID" value="KIV91116.1"/>
    <property type="molecule type" value="Genomic_DNA"/>
</dbReference>
<dbReference type="GO" id="GO:0006612">
    <property type="term" value="P:protein targeting to membrane"/>
    <property type="evidence" value="ECO:0007669"/>
    <property type="project" value="UniProtKB-UniRule"/>
</dbReference>
<evidence type="ECO:0000256" key="2">
    <source>
        <dbReference type="ARBA" id="ARBA00022483"/>
    </source>
</evidence>
<reference evidence="8 9" key="1">
    <citation type="submission" date="2015-01" db="EMBL/GenBank/DDBJ databases">
        <title>The Genome Sequence of Exophiala mesophila CBS40295.</title>
        <authorList>
            <consortium name="The Broad Institute Genomics Platform"/>
            <person name="Cuomo C."/>
            <person name="de Hoog S."/>
            <person name="Gorbushina A."/>
            <person name="Stielow B."/>
            <person name="Teixiera M."/>
            <person name="Abouelleil A."/>
            <person name="Chapman S.B."/>
            <person name="Priest M."/>
            <person name="Young S.K."/>
            <person name="Wortman J."/>
            <person name="Nusbaum C."/>
            <person name="Birren B."/>
        </authorList>
    </citation>
    <scope>NUCLEOTIDE SEQUENCE [LARGE SCALE GENOMIC DNA]</scope>
    <source>
        <strain evidence="8 9">CBS 40295</strain>
    </source>
</reference>
<feature type="region of interest" description="Disordered" evidence="5">
    <location>
        <begin position="1209"/>
        <end position="1233"/>
    </location>
</feature>
<comment type="function">
    <text evidence="4">Component of the exocyst complex involved in the docking of exocytic vesicles with fusion sites on the plasma membrane.</text>
</comment>
<dbReference type="GO" id="GO:0090522">
    <property type="term" value="P:vesicle tethering involved in exocytosis"/>
    <property type="evidence" value="ECO:0007669"/>
    <property type="project" value="UniProtKB-UniRule"/>
</dbReference>
<feature type="region of interest" description="Disordered" evidence="5">
    <location>
        <begin position="1"/>
        <end position="251"/>
    </location>
</feature>
<dbReference type="GO" id="GO:0015031">
    <property type="term" value="P:protein transport"/>
    <property type="evidence" value="ECO:0007669"/>
    <property type="project" value="UniProtKB-KW"/>
</dbReference>
<feature type="compositionally biased region" description="Low complexity" evidence="5">
    <location>
        <begin position="209"/>
        <end position="224"/>
    </location>
</feature>
<evidence type="ECO:0000256" key="5">
    <source>
        <dbReference type="SAM" id="MobiDB-lite"/>
    </source>
</evidence>
<dbReference type="GeneID" id="27323537"/>
<feature type="domain" description="Exocyst complex component Sec8 N-terminal" evidence="6">
    <location>
        <begin position="252"/>
        <end position="391"/>
    </location>
</feature>
<organism evidence="8 9">
    <name type="scientific">Exophiala mesophila</name>
    <name type="common">Black yeast-like fungus</name>
    <dbReference type="NCBI Taxonomy" id="212818"/>
    <lineage>
        <taxon>Eukaryota</taxon>
        <taxon>Fungi</taxon>
        <taxon>Dikarya</taxon>
        <taxon>Ascomycota</taxon>
        <taxon>Pezizomycotina</taxon>
        <taxon>Eurotiomycetes</taxon>
        <taxon>Chaetothyriomycetidae</taxon>
        <taxon>Chaetothyriales</taxon>
        <taxon>Herpotrichiellaceae</taxon>
        <taxon>Exophiala</taxon>
    </lineage>
</organism>
<evidence type="ECO:0000259" key="7">
    <source>
        <dbReference type="Pfam" id="PF20652"/>
    </source>
</evidence>
<dbReference type="GO" id="GO:0000145">
    <property type="term" value="C:exocyst"/>
    <property type="evidence" value="ECO:0007669"/>
    <property type="project" value="UniProtKB-UniRule"/>
</dbReference>
<feature type="compositionally biased region" description="Low complexity" evidence="5">
    <location>
        <begin position="45"/>
        <end position="67"/>
    </location>
</feature>
<dbReference type="Proteomes" id="UP000054302">
    <property type="component" value="Unassembled WGS sequence"/>
</dbReference>
<dbReference type="PANTHER" id="PTHR14146">
    <property type="entry name" value="EXOCYST COMPLEX COMPONENT 4"/>
    <property type="match status" value="1"/>
</dbReference>
<protein>
    <recommendedName>
        <fullName evidence="4">Exocyst complex component Sec8</fullName>
    </recommendedName>
</protein>
<feature type="domain" description="Exocyst complex component Sec8 middle helical bundle" evidence="7">
    <location>
        <begin position="508"/>
        <end position="759"/>
    </location>
</feature>
<dbReference type="GO" id="GO:0006904">
    <property type="term" value="P:vesicle docking involved in exocytosis"/>
    <property type="evidence" value="ECO:0007669"/>
    <property type="project" value="InterPro"/>
</dbReference>
<dbReference type="InterPro" id="IPR039682">
    <property type="entry name" value="Sec8/EXOC4"/>
</dbReference>
<dbReference type="VEuPathDB" id="FungiDB:PV10_05692"/>
<name>A0A0D1XSK0_EXOME</name>